<sequence length="65" mass="7640">MNEWIATIKRVIAKRQSRGAGDRDIQLYIESLVKNIKNEDVRQAILNIEKNKKGTKKRRPHGKRK</sequence>
<reference evidence="1 2" key="1">
    <citation type="submission" date="2021-03" db="EMBL/GenBank/DDBJ databases">
        <title>Antimicrobial resistance genes in bacteria isolated from Japanese honey, and their potential for conferring macrolide and lincosamide resistance in the American foulbrood pathogen Paenibacillus larvae.</title>
        <authorList>
            <person name="Okamoto M."/>
            <person name="Kumagai M."/>
            <person name="Kanamori H."/>
            <person name="Takamatsu D."/>
        </authorList>
    </citation>
    <scope>NUCLEOTIDE SEQUENCE [LARGE SCALE GENOMIC DNA]</scope>
    <source>
        <strain evidence="1 2">J15TS10</strain>
    </source>
</reference>
<proteinExistence type="predicted"/>
<accession>A0ABQ4MYT4</accession>
<evidence type="ECO:0008006" key="3">
    <source>
        <dbReference type="Google" id="ProtNLM"/>
    </source>
</evidence>
<name>A0ABQ4MYT4_9BACL</name>
<dbReference type="Proteomes" id="UP000681290">
    <property type="component" value="Unassembled WGS sequence"/>
</dbReference>
<gene>
    <name evidence="1" type="ORF">J15TS10_49170</name>
</gene>
<organism evidence="1 2">
    <name type="scientific">Paenibacillus woosongensis</name>
    <dbReference type="NCBI Taxonomy" id="307580"/>
    <lineage>
        <taxon>Bacteria</taxon>
        <taxon>Bacillati</taxon>
        <taxon>Bacillota</taxon>
        <taxon>Bacilli</taxon>
        <taxon>Bacillales</taxon>
        <taxon>Paenibacillaceae</taxon>
        <taxon>Paenibacillus</taxon>
    </lineage>
</organism>
<protein>
    <recommendedName>
        <fullName evidence="3">PH domain-containing protein</fullName>
    </recommendedName>
</protein>
<keyword evidence="2" id="KW-1185">Reference proteome</keyword>
<dbReference type="RefSeq" id="WP_213595176.1">
    <property type="nucleotide sequence ID" value="NZ_BOSM01000014.1"/>
</dbReference>
<comment type="caution">
    <text evidence="1">The sequence shown here is derived from an EMBL/GenBank/DDBJ whole genome shotgun (WGS) entry which is preliminary data.</text>
</comment>
<dbReference type="EMBL" id="BOSM01000014">
    <property type="protein sequence ID" value="GIP61103.1"/>
    <property type="molecule type" value="Genomic_DNA"/>
</dbReference>
<evidence type="ECO:0000313" key="2">
    <source>
        <dbReference type="Proteomes" id="UP000681290"/>
    </source>
</evidence>
<evidence type="ECO:0000313" key="1">
    <source>
        <dbReference type="EMBL" id="GIP61103.1"/>
    </source>
</evidence>